<dbReference type="EMBL" id="BAABFT010000015">
    <property type="protein sequence ID" value="GAA4335013.1"/>
    <property type="molecule type" value="Genomic_DNA"/>
</dbReference>
<accession>A0ABP8H6D7</accession>
<reference evidence="2" key="1">
    <citation type="journal article" date="2019" name="Int. J. Syst. Evol. Microbiol.">
        <title>The Global Catalogue of Microorganisms (GCM) 10K type strain sequencing project: providing services to taxonomists for standard genome sequencing and annotation.</title>
        <authorList>
            <consortium name="The Broad Institute Genomics Platform"/>
            <consortium name="The Broad Institute Genome Sequencing Center for Infectious Disease"/>
            <person name="Wu L."/>
            <person name="Ma J."/>
        </authorList>
    </citation>
    <scope>NUCLEOTIDE SEQUENCE [LARGE SCALE GENOMIC DNA]</scope>
    <source>
        <strain evidence="2">JCM 17705</strain>
    </source>
</reference>
<protein>
    <submittedName>
        <fullName evidence="1">Uncharacterized protein</fullName>
    </submittedName>
</protein>
<sequence length="160" mass="18924">MEPNLIFSKYKNCILNANGAFGYYEKYRHCFSIRSVDEEMQLTYRKISITYTKLLQMVKTGNLINNVTEAEFTRMIDENEKLLKEKSIFFMKVISFLEKNEKLIIITLGRITNLKAIETDLDNLDTNLTYANKLVRRMENMLKASQQIYRQHEYQALKIA</sequence>
<comment type="caution">
    <text evidence="1">The sequence shown here is derived from an EMBL/GenBank/DDBJ whole genome shotgun (WGS) entry which is preliminary data.</text>
</comment>
<dbReference type="RefSeq" id="WP_345213214.1">
    <property type="nucleotide sequence ID" value="NZ_BAABFT010000015.1"/>
</dbReference>
<gene>
    <name evidence="1" type="ORF">GCM10023149_42710</name>
</gene>
<dbReference type="Proteomes" id="UP001500582">
    <property type="component" value="Unassembled WGS sequence"/>
</dbReference>
<keyword evidence="2" id="KW-1185">Reference proteome</keyword>
<name>A0ABP8H6D7_9SPHI</name>
<evidence type="ECO:0000313" key="2">
    <source>
        <dbReference type="Proteomes" id="UP001500582"/>
    </source>
</evidence>
<proteinExistence type="predicted"/>
<organism evidence="1 2">
    <name type="scientific">Mucilaginibacter gynuensis</name>
    <dbReference type="NCBI Taxonomy" id="1302236"/>
    <lineage>
        <taxon>Bacteria</taxon>
        <taxon>Pseudomonadati</taxon>
        <taxon>Bacteroidota</taxon>
        <taxon>Sphingobacteriia</taxon>
        <taxon>Sphingobacteriales</taxon>
        <taxon>Sphingobacteriaceae</taxon>
        <taxon>Mucilaginibacter</taxon>
    </lineage>
</organism>
<evidence type="ECO:0000313" key="1">
    <source>
        <dbReference type="EMBL" id="GAA4335013.1"/>
    </source>
</evidence>